<dbReference type="GO" id="GO:0042597">
    <property type="term" value="C:periplasmic space"/>
    <property type="evidence" value="ECO:0007669"/>
    <property type="project" value="UniProtKB-SubCell"/>
</dbReference>
<evidence type="ECO:0000256" key="5">
    <source>
        <dbReference type="SAM" id="SignalP"/>
    </source>
</evidence>
<accession>A0AAX2LNR6</accession>
<gene>
    <name evidence="7" type="primary">potD_1</name>
    <name evidence="6" type="ORF">AL536_08790</name>
    <name evidence="7" type="ORF">NCTC11327_00483</name>
</gene>
<dbReference type="Proteomes" id="UP000254626">
    <property type="component" value="Unassembled WGS sequence"/>
</dbReference>
<dbReference type="PRINTS" id="PR00909">
    <property type="entry name" value="SPERMDNBNDNG"/>
</dbReference>
<dbReference type="EMBL" id="UHIP01000001">
    <property type="protein sequence ID" value="SUP20743.1"/>
    <property type="molecule type" value="Genomic_DNA"/>
</dbReference>
<keyword evidence="3 5" id="KW-0732">Signal</keyword>
<dbReference type="Pfam" id="PF13416">
    <property type="entry name" value="SBP_bac_8"/>
    <property type="match status" value="1"/>
</dbReference>
<dbReference type="GO" id="GO:0019808">
    <property type="term" value="F:polyamine binding"/>
    <property type="evidence" value="ECO:0007669"/>
    <property type="project" value="InterPro"/>
</dbReference>
<evidence type="ECO:0000256" key="1">
    <source>
        <dbReference type="ARBA" id="ARBA00004418"/>
    </source>
</evidence>
<dbReference type="RefSeq" id="WP_061056185.1">
    <property type="nucleotide sequence ID" value="NZ_CABLBX010000008.1"/>
</dbReference>
<evidence type="ECO:0000256" key="3">
    <source>
        <dbReference type="ARBA" id="ARBA00022729"/>
    </source>
</evidence>
<dbReference type="GeneID" id="29384993"/>
<keyword evidence="4" id="KW-0574">Periplasm</keyword>
<evidence type="ECO:0000256" key="4">
    <source>
        <dbReference type="ARBA" id="ARBA00022764"/>
    </source>
</evidence>
<sequence length="348" mass="39087">MTKTILSALLGLSLLSVPVKSSELNVYLWEDTLSPRVIDAWNQANPDSAIHLYHFDNDDERSLLMLKSIQLPFDIVVLDNVSAHIFSRQDVFEDLSTLPHRNNNAEKWNQACGSHAVPYFWGYVGIAYRKSKLPAPPTQWSQLVNISDDMKGHVGLISDSVETLLPALYTLGYSPITESVEALKAAYQALEQSNPNILTYEYALSYVRSHAKTDNLYMALAYSGDQYSLNRFYENDDWGFSLPEGRPYLWVDCMAVNSHSVNKQEAKAFLDFLMLPEIAAMNAEDIQAATPNLSAISLMTEEYRNDSSLFPSPYLIDRGIIDSEISPGNLNVRAKIINSVINQHEAQP</sequence>
<evidence type="ECO:0000313" key="8">
    <source>
        <dbReference type="Proteomes" id="UP000057088"/>
    </source>
</evidence>
<dbReference type="InterPro" id="IPR006059">
    <property type="entry name" value="SBP"/>
</dbReference>
<dbReference type="PANTHER" id="PTHR30222:SF12">
    <property type="entry name" value="NORSPERMIDINE SENSOR"/>
    <property type="match status" value="1"/>
</dbReference>
<dbReference type="SUPFAM" id="SSF53850">
    <property type="entry name" value="Periplasmic binding protein-like II"/>
    <property type="match status" value="1"/>
</dbReference>
<organism evidence="7 9">
    <name type="scientific">Vibrio fluvialis</name>
    <dbReference type="NCBI Taxonomy" id="676"/>
    <lineage>
        <taxon>Bacteria</taxon>
        <taxon>Pseudomonadati</taxon>
        <taxon>Pseudomonadota</taxon>
        <taxon>Gammaproteobacteria</taxon>
        <taxon>Vibrionales</taxon>
        <taxon>Vibrionaceae</taxon>
        <taxon>Vibrio</taxon>
    </lineage>
</organism>
<dbReference type="PANTHER" id="PTHR30222">
    <property type="entry name" value="SPERMIDINE/PUTRESCINE-BINDING PERIPLASMIC PROTEIN"/>
    <property type="match status" value="1"/>
</dbReference>
<dbReference type="CDD" id="cd13590">
    <property type="entry name" value="PBP2_PotD_PotF_like"/>
    <property type="match status" value="1"/>
</dbReference>
<evidence type="ECO:0000313" key="9">
    <source>
        <dbReference type="Proteomes" id="UP000254626"/>
    </source>
</evidence>
<keyword evidence="8" id="KW-1185">Reference proteome</keyword>
<feature type="signal peptide" evidence="5">
    <location>
        <begin position="1"/>
        <end position="21"/>
    </location>
</feature>
<comment type="subcellular location">
    <subcellularLocation>
        <location evidence="1">Periplasm</location>
    </subcellularLocation>
</comment>
<reference evidence="8" key="1">
    <citation type="submission" date="2015-12" db="EMBL/GenBank/DDBJ databases">
        <title>FDA dAtabase for Regulatory Grade micrObial Sequences (FDA-ARGOS): Supporting development and validation of Infectious Disease Dx tests.</title>
        <authorList>
            <person name="Hoffmann M."/>
            <person name="Allard M."/>
            <person name="Evans P."/>
            <person name="Brown E."/>
            <person name="Tallon L.J."/>
            <person name="Sadzewicz L."/>
            <person name="Sengamalay N."/>
            <person name="Ott S."/>
            <person name="Godinez A."/>
            <person name="Nagaraj S."/>
            <person name="Vyas G."/>
            <person name="Aluvathingal J."/>
            <person name="Nadendla S."/>
            <person name="Geyer C."/>
            <person name="Sichtig H."/>
        </authorList>
    </citation>
    <scope>NUCLEOTIDE SEQUENCE [LARGE SCALE GENOMIC DNA]</scope>
    <source>
        <strain evidence="8">ATCC 33809</strain>
    </source>
</reference>
<dbReference type="GO" id="GO:0015846">
    <property type="term" value="P:polyamine transport"/>
    <property type="evidence" value="ECO:0007669"/>
    <property type="project" value="InterPro"/>
</dbReference>
<evidence type="ECO:0000256" key="2">
    <source>
        <dbReference type="ARBA" id="ARBA00022448"/>
    </source>
</evidence>
<dbReference type="InterPro" id="IPR001188">
    <property type="entry name" value="Sperm_putr-bd"/>
</dbReference>
<evidence type="ECO:0000313" key="7">
    <source>
        <dbReference type="EMBL" id="SUP20743.1"/>
    </source>
</evidence>
<proteinExistence type="predicted"/>
<dbReference type="AlphaFoldDB" id="A0AAX2LNR6"/>
<evidence type="ECO:0000313" key="6">
    <source>
        <dbReference type="EMBL" id="AMF93631.1"/>
    </source>
</evidence>
<feature type="chain" id="PRO_5043881099" evidence="5">
    <location>
        <begin position="22"/>
        <end position="348"/>
    </location>
</feature>
<keyword evidence="2" id="KW-0813">Transport</keyword>
<name>A0AAX2LNR6_VIBFL</name>
<dbReference type="EMBL" id="CP014035">
    <property type="protein sequence ID" value="AMF93631.1"/>
    <property type="molecule type" value="Genomic_DNA"/>
</dbReference>
<protein>
    <submittedName>
        <fullName evidence="7">Spermidine/putrescine ABC transporter substrate-binding protein</fullName>
    </submittedName>
</protein>
<dbReference type="Proteomes" id="UP000057088">
    <property type="component" value="Chromosome 2"/>
</dbReference>
<dbReference type="Gene3D" id="3.40.190.10">
    <property type="entry name" value="Periplasmic binding protein-like II"/>
    <property type="match status" value="2"/>
</dbReference>
<dbReference type="KEGG" id="vfl:AL536_08790"/>
<reference evidence="7 9" key="3">
    <citation type="submission" date="2018-06" db="EMBL/GenBank/DDBJ databases">
        <authorList>
            <consortium name="Pathogen Informatics"/>
            <person name="Doyle S."/>
        </authorList>
    </citation>
    <scope>NUCLEOTIDE SEQUENCE [LARGE SCALE GENOMIC DNA]</scope>
    <source>
        <strain evidence="7 9">NCTC11327</strain>
    </source>
</reference>
<reference evidence="6" key="2">
    <citation type="submission" date="2018-01" db="EMBL/GenBank/DDBJ databases">
        <title>FDA dAtabase for Regulatory Grade micrObial Sequences (FDA-ARGOS): Supporting development and validation of Infectious Disease Dx tests.</title>
        <authorList>
            <person name="Hoffmann M."/>
            <person name="Allard M."/>
            <person name="Evans P."/>
            <person name="Brown E."/>
            <person name="Tallon L."/>
            <person name="Sadzewicz L."/>
            <person name="Sengamalay N."/>
            <person name="Ott S."/>
            <person name="Godinez A."/>
            <person name="Nagaraj S."/>
            <person name="Vyas G."/>
            <person name="Aluvathingal J."/>
            <person name="Nadendla S."/>
            <person name="Geyer C."/>
            <person name="Sichtig H."/>
        </authorList>
    </citation>
    <scope>NUCLEOTIDE SEQUENCE</scope>
    <source>
        <strain evidence="6">ATCC 33809</strain>
    </source>
</reference>